<dbReference type="RefSeq" id="WP_120470387.1">
    <property type="nucleotide sequence ID" value="NZ_RAYQ01000013.1"/>
</dbReference>
<protein>
    <submittedName>
        <fullName evidence="1">Cyclase family protein</fullName>
    </submittedName>
</protein>
<dbReference type="InterPro" id="IPR007325">
    <property type="entry name" value="KFase/CYL"/>
</dbReference>
<dbReference type="AlphaFoldDB" id="A0A3A9AH44"/>
<dbReference type="GO" id="GO:0019441">
    <property type="term" value="P:L-tryptophan catabolic process to kynurenine"/>
    <property type="evidence" value="ECO:0007669"/>
    <property type="project" value="InterPro"/>
</dbReference>
<dbReference type="PANTHER" id="PTHR31118">
    <property type="entry name" value="CYCLASE-LIKE PROTEIN 2"/>
    <property type="match status" value="1"/>
</dbReference>
<dbReference type="OrthoDB" id="9796085at2"/>
<dbReference type="Gene3D" id="3.50.30.50">
    <property type="entry name" value="Putative cyclase"/>
    <property type="match status" value="1"/>
</dbReference>
<dbReference type="EMBL" id="RAYQ01000013">
    <property type="protein sequence ID" value="RKI90669.1"/>
    <property type="molecule type" value="Genomic_DNA"/>
</dbReference>
<evidence type="ECO:0000313" key="1">
    <source>
        <dbReference type="EMBL" id="RKI90669.1"/>
    </source>
</evidence>
<sequence>MSVYTMGNLRIVDLTKELDPKTESRRCHLYRFNTGGPIPDFHTIMDLTSHLGTHCECPYHHDDNWPSVAELPLTTFMGRAIYVDFKDTVAPYTHITAADLDRAAAGKIKDGDIVILDSAYKLAPFTADTNTEKDKRLLIGQESAEWFRDHKVKCVGFGDGVSIENCNEDVKPFHDILMAENIVFLEVLKNLEELQSDVFFMSYSPLPIMGLDSCPVRVYAIEGLAEFS</sequence>
<comment type="caution">
    <text evidence="1">The sequence shown here is derived from an EMBL/GenBank/DDBJ whole genome shotgun (WGS) entry which is preliminary data.</text>
</comment>
<dbReference type="PANTHER" id="PTHR31118:SF12">
    <property type="entry name" value="CYCLASE-LIKE PROTEIN 2"/>
    <property type="match status" value="1"/>
</dbReference>
<proteinExistence type="predicted"/>
<dbReference type="Proteomes" id="UP000280696">
    <property type="component" value="Unassembled WGS sequence"/>
</dbReference>
<dbReference type="GO" id="GO:0004061">
    <property type="term" value="F:arylformamidase activity"/>
    <property type="evidence" value="ECO:0007669"/>
    <property type="project" value="InterPro"/>
</dbReference>
<name>A0A3A9AH44_9FIRM</name>
<evidence type="ECO:0000313" key="2">
    <source>
        <dbReference type="Proteomes" id="UP000280696"/>
    </source>
</evidence>
<dbReference type="Pfam" id="PF04199">
    <property type="entry name" value="Cyclase"/>
    <property type="match status" value="1"/>
</dbReference>
<gene>
    <name evidence="1" type="ORF">D7V94_12845</name>
</gene>
<organism evidence="1 2">
    <name type="scientific">Parablautia intestinalis</name>
    <dbReference type="NCBI Taxonomy" id="2320100"/>
    <lineage>
        <taxon>Bacteria</taxon>
        <taxon>Bacillati</taxon>
        <taxon>Bacillota</taxon>
        <taxon>Clostridia</taxon>
        <taxon>Lachnospirales</taxon>
        <taxon>Lachnospiraceae</taxon>
        <taxon>Parablautia</taxon>
    </lineage>
</organism>
<dbReference type="SUPFAM" id="SSF102198">
    <property type="entry name" value="Putative cyclase"/>
    <property type="match status" value="1"/>
</dbReference>
<reference evidence="1 2" key="1">
    <citation type="submission" date="2018-09" db="EMBL/GenBank/DDBJ databases">
        <title>Murine metabolic-syndrome-specific gut microbial biobank.</title>
        <authorList>
            <person name="Liu C."/>
        </authorList>
    </citation>
    <scope>NUCLEOTIDE SEQUENCE [LARGE SCALE GENOMIC DNA]</scope>
    <source>
        <strain evidence="1 2">0.1xD8-82</strain>
    </source>
</reference>
<keyword evidence="2" id="KW-1185">Reference proteome</keyword>
<accession>A0A3A9AH44</accession>
<dbReference type="InterPro" id="IPR037175">
    <property type="entry name" value="KFase_sf"/>
</dbReference>